<name>A0ABS1E877_9BURK</name>
<dbReference type="InterPro" id="IPR029058">
    <property type="entry name" value="AB_hydrolase_fold"/>
</dbReference>
<sequence>MPWMMPMVNPAQIQQLQTEFTENFRQLMLHATQGNLPAVKDRRFSSEAWQHNPQFSALAHLYLLSAQTMNKWVDQLEIPDANRDRLRFSVTQWLDAFAPSNFFALNPDALKAFQESQGESLQKGMANLMHDMQKGRITQTDETVFEVGRDLAITEGSVVFENPYFQLIQYKPQTPTVHETPLLMVPPCINKYYILDLQPENSLVAYAVAQGHTVFLVSWRNPLPEDKDGIQNATWDDYIEQGVLKAISVVSEISGQEKINALGFCVGGTMLACALAVARQRGQDPVGALTLLTTFLDFEKTGIMDVFVDEAHASLREQQLGQGGLLSAAELGTTFSFLRPNELVWNYVVNNYLKGQSPTAFDLLYWNADGTNLPGPFFTWYFRNTYLENNLKKPNSLSVSGTPVDLGLLDMPAYVYASKDDHIVPWDSAYASTNILQGPTRFVLGASGHIAGVINPPVKNKRNYWVSNAEAEQDFPLSSQWLDSTTQVQGSWWPDWSEWLASHAGKKVRAKKTPGNGSYPEIEAAPGKYVKVKAI</sequence>
<evidence type="ECO:0000256" key="3">
    <source>
        <dbReference type="ARBA" id="ARBA00022679"/>
    </source>
</evidence>
<gene>
    <name evidence="6" type="primary">phaC</name>
    <name evidence="6" type="ORF">JHL22_01020</name>
</gene>
<comment type="subcellular location">
    <subcellularLocation>
        <location evidence="1">Cytoplasm</location>
    </subcellularLocation>
</comment>
<evidence type="ECO:0000256" key="2">
    <source>
        <dbReference type="ARBA" id="ARBA00022490"/>
    </source>
</evidence>
<keyword evidence="2" id="KW-0963">Cytoplasm</keyword>
<evidence type="ECO:0000313" key="6">
    <source>
        <dbReference type="EMBL" id="MBK1779792.1"/>
    </source>
</evidence>
<keyword evidence="3" id="KW-0808">Transferase</keyword>
<dbReference type="InterPro" id="IPR010941">
    <property type="entry name" value="PhaC_N"/>
</dbReference>
<evidence type="ECO:0000313" key="7">
    <source>
        <dbReference type="Proteomes" id="UP000635316"/>
    </source>
</evidence>
<dbReference type="Proteomes" id="UP000635316">
    <property type="component" value="Unassembled WGS sequence"/>
</dbReference>
<dbReference type="PANTHER" id="PTHR36837:SF5">
    <property type="entry name" value="POLY-3-HYDROXYBUTYRATE SYNTHASE"/>
    <property type="match status" value="1"/>
</dbReference>
<evidence type="ECO:0000256" key="4">
    <source>
        <dbReference type="ARBA" id="ARBA00023315"/>
    </source>
</evidence>
<organism evidence="6 7">
    <name type="scientific">Advenella mandrilli</name>
    <dbReference type="NCBI Taxonomy" id="2800330"/>
    <lineage>
        <taxon>Bacteria</taxon>
        <taxon>Pseudomonadati</taxon>
        <taxon>Pseudomonadota</taxon>
        <taxon>Betaproteobacteria</taxon>
        <taxon>Burkholderiales</taxon>
        <taxon>Alcaligenaceae</taxon>
    </lineage>
</organism>
<dbReference type="Pfam" id="PF07167">
    <property type="entry name" value="PhaC_N"/>
    <property type="match status" value="1"/>
</dbReference>
<protein>
    <submittedName>
        <fullName evidence="6">Class I poly(R)-hydroxyalkanoic acid synthase</fullName>
    </submittedName>
</protein>
<dbReference type="NCBIfam" id="TIGR01838">
    <property type="entry name" value="PHA_synth_I"/>
    <property type="match status" value="1"/>
</dbReference>
<dbReference type="InterPro" id="IPR010963">
    <property type="entry name" value="PHA_synth_I"/>
</dbReference>
<evidence type="ECO:0000259" key="5">
    <source>
        <dbReference type="Pfam" id="PF07167"/>
    </source>
</evidence>
<evidence type="ECO:0000256" key="1">
    <source>
        <dbReference type="ARBA" id="ARBA00004496"/>
    </source>
</evidence>
<accession>A0ABS1E877</accession>
<dbReference type="PANTHER" id="PTHR36837">
    <property type="entry name" value="POLY(3-HYDROXYALKANOATE) POLYMERASE SUBUNIT PHAC"/>
    <property type="match status" value="1"/>
</dbReference>
<reference evidence="6 7" key="1">
    <citation type="submission" date="2020-12" db="EMBL/GenBank/DDBJ databases">
        <authorList>
            <person name="Lu T."/>
            <person name="Wang Q."/>
            <person name="Han X."/>
        </authorList>
    </citation>
    <scope>NUCLEOTIDE SEQUENCE [LARGE SCALE GENOMIC DNA]</scope>
    <source>
        <strain evidence="6 7">WQ 585</strain>
    </source>
</reference>
<proteinExistence type="predicted"/>
<comment type="caution">
    <text evidence="6">The sequence shown here is derived from an EMBL/GenBank/DDBJ whole genome shotgun (WGS) entry which is preliminary data.</text>
</comment>
<dbReference type="SUPFAM" id="SSF53474">
    <property type="entry name" value="alpha/beta-Hydrolases"/>
    <property type="match status" value="1"/>
</dbReference>
<dbReference type="Gene3D" id="3.40.50.1820">
    <property type="entry name" value="alpha/beta hydrolase"/>
    <property type="match status" value="1"/>
</dbReference>
<keyword evidence="7" id="KW-1185">Reference proteome</keyword>
<keyword evidence="4" id="KW-0012">Acyltransferase</keyword>
<dbReference type="EMBL" id="JAENGP010000001">
    <property type="protein sequence ID" value="MBK1779792.1"/>
    <property type="molecule type" value="Genomic_DNA"/>
</dbReference>
<feature type="domain" description="Poly-beta-hydroxybutyrate polymerase N-terminal" evidence="5">
    <location>
        <begin position="40"/>
        <end position="207"/>
    </location>
</feature>
<dbReference type="InterPro" id="IPR051321">
    <property type="entry name" value="PHA/PHB_synthase"/>
</dbReference>